<dbReference type="SUPFAM" id="SSF51197">
    <property type="entry name" value="Clavaminate synthase-like"/>
    <property type="match status" value="1"/>
</dbReference>
<protein>
    <recommendedName>
        <fullName evidence="5">tRNA (carboxymethyluridine(34)-5-O)-methyltransferase</fullName>
        <ecNumber evidence="5">2.1.1.229</ecNumber>
    </recommendedName>
    <alternativeName>
        <fullName evidence="18">Alkylated DNA repair protein alkB homolog 8</fullName>
    </alternativeName>
    <alternativeName>
        <fullName evidence="19">S-adenosyl-L-methionine-dependent tRNA methyltransferase ALKBH8</fullName>
    </alternativeName>
</protein>
<keyword evidence="15" id="KW-0511">Multifunctional enzyme</keyword>
<evidence type="ECO:0000256" key="12">
    <source>
        <dbReference type="ARBA" id="ARBA00022884"/>
    </source>
</evidence>
<dbReference type="EC" id="2.1.1.229" evidence="5"/>
<evidence type="ECO:0000256" key="16">
    <source>
        <dbReference type="ARBA" id="ARBA00034996"/>
    </source>
</evidence>
<comment type="cofactor">
    <cofactor evidence="1">
        <name>Fe(2+)</name>
        <dbReference type="ChEBI" id="CHEBI:29033"/>
    </cofactor>
</comment>
<evidence type="ECO:0000256" key="3">
    <source>
        <dbReference type="ARBA" id="ARBA00004496"/>
    </source>
</evidence>
<evidence type="ECO:0000313" key="22">
    <source>
        <dbReference type="EMBL" id="JAS32923.1"/>
    </source>
</evidence>
<evidence type="ECO:0000256" key="8">
    <source>
        <dbReference type="ARBA" id="ARBA00022679"/>
    </source>
</evidence>
<dbReference type="AlphaFoldDB" id="A0A1B6E4R5"/>
<dbReference type="InterPro" id="IPR051422">
    <property type="entry name" value="AlkB_tRNA_MeTrf/Diox"/>
</dbReference>
<evidence type="ECO:0000256" key="10">
    <source>
        <dbReference type="ARBA" id="ARBA00022723"/>
    </source>
</evidence>
<dbReference type="InterPro" id="IPR005123">
    <property type="entry name" value="Oxoglu/Fe-dep_dioxygenase_dom"/>
</dbReference>
<dbReference type="SUPFAM" id="SSF54928">
    <property type="entry name" value="RNA-binding domain, RBD"/>
    <property type="match status" value="1"/>
</dbReference>
<evidence type="ECO:0000256" key="14">
    <source>
        <dbReference type="ARBA" id="ARBA00023242"/>
    </source>
</evidence>
<dbReference type="GO" id="GO:0005634">
    <property type="term" value="C:nucleus"/>
    <property type="evidence" value="ECO:0007669"/>
    <property type="project" value="UniProtKB-SubCell"/>
</dbReference>
<keyword evidence="7" id="KW-0489">Methyltransferase</keyword>
<gene>
    <name evidence="22" type="ORF">g.26257</name>
</gene>
<organism evidence="22">
    <name type="scientific">Clastoptera arizonana</name>
    <name type="common">Arizona spittle bug</name>
    <dbReference type="NCBI Taxonomy" id="38151"/>
    <lineage>
        <taxon>Eukaryota</taxon>
        <taxon>Metazoa</taxon>
        <taxon>Ecdysozoa</taxon>
        <taxon>Arthropoda</taxon>
        <taxon>Hexapoda</taxon>
        <taxon>Insecta</taxon>
        <taxon>Pterygota</taxon>
        <taxon>Neoptera</taxon>
        <taxon>Paraneoptera</taxon>
        <taxon>Hemiptera</taxon>
        <taxon>Auchenorrhyncha</taxon>
        <taxon>Cercopoidea</taxon>
        <taxon>Clastopteridae</taxon>
        <taxon>Clastoptera</taxon>
    </lineage>
</organism>
<dbReference type="SUPFAM" id="SSF53335">
    <property type="entry name" value="S-adenosyl-L-methionine-dependent methyltransferases"/>
    <property type="match status" value="1"/>
</dbReference>
<dbReference type="GO" id="GO:0106335">
    <property type="term" value="F:tRNA (5-carboxymethyluridine(34)-5-O)-methyltransferase activity"/>
    <property type="evidence" value="ECO:0007669"/>
    <property type="project" value="UniProtKB-EC"/>
</dbReference>
<keyword evidence="6" id="KW-0963">Cytoplasm</keyword>
<accession>A0A1B6E4R5</accession>
<sequence length="639" mass="73710">MEGQNKHSRKISKKQHRYQRMLLNDTGIGHSDFPTKFLMVCNAGLVSGIHYEDVVEMFSKFGSLEKALMIPGKSYCFVVYEDIKEAVFAYEMVNGNCKLEKMDGPIYLLFLQGVPDTKHLICYDKLPDGLTLIEDFISKEEEENLLLTVHWEEINSQLGKVMKHRKVKHYGYEFRYDNNNVDKDKPLSEKIPEQCGFINERLKEKGFLNLLSWIPDQLTVNQYQKGQGIPSHIDTHSAFESPILSLSMGSDVVMEFKLEDKHIPVFLPRRSLLVMDGPARFAWSHGITPRTMDVICLKEGLTVQERNIRTSFTFRRIRQGECYCSYHKYCDSWKPEEVNEEMASKLESTHVHQVYDTIASHFSETRSKIWPNVRIFIESLTSGSFLVDVGCGNGKYFGVNKNVYQIGCDHSKHLATVTYDRGNEVFVCNCLNLPLRSNIADGVISIAVLHHLSTEQRRLQAIKEIIRILSINGKALIYVWAKTQCRSKMSSYLKQDRKNRRKEVSEGNEKYKSELLTDGLAVSNSINDDNRINNSVNSVNVNASPQPMDMSKSDLSVNLPIHNNRTDFQYQDLLVPWKMKSSAGKELPENKRDETFLRYYHVFEEGEIENVCSRLENVHIVRSYYDEGNWCIILEKIKN</sequence>
<dbReference type="EMBL" id="GEDC01004375">
    <property type="protein sequence ID" value="JAS32923.1"/>
    <property type="molecule type" value="Transcribed_RNA"/>
</dbReference>
<keyword evidence="11" id="KW-0862">Zinc</keyword>
<feature type="region of interest" description="Disordered" evidence="20">
    <location>
        <begin position="491"/>
        <end position="510"/>
    </location>
</feature>
<dbReference type="Gene3D" id="3.30.70.330">
    <property type="match status" value="1"/>
</dbReference>
<dbReference type="GO" id="GO:0005737">
    <property type="term" value="C:cytoplasm"/>
    <property type="evidence" value="ECO:0007669"/>
    <property type="project" value="UniProtKB-SubCell"/>
</dbReference>
<dbReference type="PANTHER" id="PTHR13069">
    <property type="entry name" value="ALKYLATED DNA REPAIR PROTEIN ALKB HOMOLOG 8"/>
    <property type="match status" value="1"/>
</dbReference>
<dbReference type="InterPro" id="IPR035979">
    <property type="entry name" value="RBD_domain_sf"/>
</dbReference>
<dbReference type="CDD" id="cd12431">
    <property type="entry name" value="RRM_ALKBH8"/>
    <property type="match status" value="1"/>
</dbReference>
<evidence type="ECO:0000256" key="18">
    <source>
        <dbReference type="ARBA" id="ARBA00049786"/>
    </source>
</evidence>
<evidence type="ECO:0000256" key="13">
    <source>
        <dbReference type="ARBA" id="ARBA00023004"/>
    </source>
</evidence>
<dbReference type="GO" id="GO:0030488">
    <property type="term" value="P:tRNA methylation"/>
    <property type="evidence" value="ECO:0007669"/>
    <property type="project" value="TreeGrafter"/>
</dbReference>
<evidence type="ECO:0000256" key="6">
    <source>
        <dbReference type="ARBA" id="ARBA00022490"/>
    </source>
</evidence>
<dbReference type="InterPro" id="IPR013216">
    <property type="entry name" value="Methyltransf_11"/>
</dbReference>
<keyword evidence="14" id="KW-0539">Nucleus</keyword>
<feature type="domain" description="Fe2OG dioxygenase" evidence="21">
    <location>
        <begin position="214"/>
        <end position="318"/>
    </location>
</feature>
<evidence type="ECO:0000256" key="9">
    <source>
        <dbReference type="ARBA" id="ARBA00022691"/>
    </source>
</evidence>
<evidence type="ECO:0000256" key="1">
    <source>
        <dbReference type="ARBA" id="ARBA00001954"/>
    </source>
</evidence>
<dbReference type="InterPro" id="IPR012677">
    <property type="entry name" value="Nucleotide-bd_a/b_plait_sf"/>
</dbReference>
<dbReference type="GO" id="GO:0008757">
    <property type="term" value="F:S-adenosylmethionine-dependent methyltransferase activity"/>
    <property type="evidence" value="ECO:0007669"/>
    <property type="project" value="InterPro"/>
</dbReference>
<evidence type="ECO:0000256" key="11">
    <source>
        <dbReference type="ARBA" id="ARBA00022833"/>
    </source>
</evidence>
<evidence type="ECO:0000256" key="7">
    <source>
        <dbReference type="ARBA" id="ARBA00022603"/>
    </source>
</evidence>
<evidence type="ECO:0000256" key="2">
    <source>
        <dbReference type="ARBA" id="ARBA00004123"/>
    </source>
</evidence>
<evidence type="ECO:0000259" key="21">
    <source>
        <dbReference type="PROSITE" id="PS51471"/>
    </source>
</evidence>
<evidence type="ECO:0000256" key="20">
    <source>
        <dbReference type="SAM" id="MobiDB-lite"/>
    </source>
</evidence>
<dbReference type="Pfam" id="PF08241">
    <property type="entry name" value="Methyltransf_11"/>
    <property type="match status" value="1"/>
</dbReference>
<dbReference type="InterPro" id="IPR000504">
    <property type="entry name" value="RRM_dom"/>
</dbReference>
<dbReference type="InterPro" id="IPR029063">
    <property type="entry name" value="SAM-dependent_MTases_sf"/>
</dbReference>
<comment type="similarity">
    <text evidence="4">Belongs to the alkB family.</text>
</comment>
<keyword evidence="12" id="KW-0694">RNA-binding</keyword>
<dbReference type="InterPro" id="IPR034256">
    <property type="entry name" value="ALKBH8_RRM"/>
</dbReference>
<proteinExistence type="inferred from homology"/>
<dbReference type="InterPro" id="IPR037151">
    <property type="entry name" value="AlkB-like_sf"/>
</dbReference>
<dbReference type="Gene3D" id="2.60.120.590">
    <property type="entry name" value="Alpha-ketoglutarate-dependent dioxygenase AlkB-like"/>
    <property type="match status" value="1"/>
</dbReference>
<evidence type="ECO:0000256" key="19">
    <source>
        <dbReference type="ARBA" id="ARBA00049802"/>
    </source>
</evidence>
<dbReference type="GO" id="GO:0000049">
    <property type="term" value="F:tRNA binding"/>
    <property type="evidence" value="ECO:0007669"/>
    <property type="project" value="TreeGrafter"/>
</dbReference>
<dbReference type="CDD" id="cd02440">
    <property type="entry name" value="AdoMet_MTases"/>
    <property type="match status" value="1"/>
</dbReference>
<keyword evidence="9" id="KW-0949">S-adenosyl-L-methionine</keyword>
<keyword evidence="10" id="KW-0479">Metal-binding</keyword>
<dbReference type="Gene3D" id="3.40.50.150">
    <property type="entry name" value="Vaccinia Virus protein VP39"/>
    <property type="match status" value="1"/>
</dbReference>
<dbReference type="InterPro" id="IPR027450">
    <property type="entry name" value="AlkB-like"/>
</dbReference>
<evidence type="ECO:0000256" key="17">
    <source>
        <dbReference type="ARBA" id="ARBA00045506"/>
    </source>
</evidence>
<evidence type="ECO:0000256" key="15">
    <source>
        <dbReference type="ARBA" id="ARBA00023268"/>
    </source>
</evidence>
<evidence type="ECO:0000256" key="4">
    <source>
        <dbReference type="ARBA" id="ARBA00007879"/>
    </source>
</evidence>
<dbReference type="GO" id="GO:0002098">
    <property type="term" value="P:tRNA wobble uridine modification"/>
    <property type="evidence" value="ECO:0007669"/>
    <property type="project" value="TreeGrafter"/>
</dbReference>
<dbReference type="PANTHER" id="PTHR13069:SF21">
    <property type="entry name" value="ALKYLATED DNA REPAIR PROTEIN ALKB HOMOLOG 8"/>
    <property type="match status" value="1"/>
</dbReference>
<dbReference type="Pfam" id="PF13532">
    <property type="entry name" value="2OG-FeII_Oxy_2"/>
    <property type="match status" value="1"/>
</dbReference>
<keyword evidence="13" id="KW-0408">Iron</keyword>
<comment type="function">
    <text evidence="17">Catalyzes the methylation of 5-carboxymethyl uridine to 5-methylcarboxymethyl uridine at the wobble position of the anticodon loop in tRNA via its methyltransferase domain. Catalyzes the last step in the formation of 5-methylcarboxymethyl uridine at the wobble position of the anticodon loop in target tRNA. Has a preference for tRNA(Arg) and tRNA(Glu), and does not bind tRNA(Lys). Binds tRNA and catalyzes the iron and alpha-ketoglutarate dependent hydroxylation of 5-methylcarboxymethyl uridine at the wobble position of the anticodon loop in tRNA via its dioxygenase domain, giving rise to 5-(S)-methoxycarbonylhydroxymethyluridine; has a preference for tRNA(Gly). Required for normal survival after DNA damage. May inhibit apoptosis and promote cell survival and angiogenesis.</text>
</comment>
<keyword evidence="8" id="KW-0808">Transferase</keyword>
<comment type="catalytic activity">
    <reaction evidence="16">
        <text>5-(carboxymethyl)uridine(34) in tRNA + S-adenosyl-L-methionine = 5-(2-methoxy-2-oxoethyl)uridine(34) in tRNA + S-adenosyl-L-homocysteine</text>
        <dbReference type="Rhea" id="RHEA:43208"/>
        <dbReference type="Rhea" id="RHEA-COMP:10407"/>
        <dbReference type="Rhea" id="RHEA-COMP:10408"/>
        <dbReference type="ChEBI" id="CHEBI:57856"/>
        <dbReference type="ChEBI" id="CHEBI:59789"/>
        <dbReference type="ChEBI" id="CHEBI:74851"/>
        <dbReference type="ChEBI" id="CHEBI:74882"/>
        <dbReference type="EC" id="2.1.1.229"/>
    </reaction>
</comment>
<name>A0A1B6E4R5_9HEMI</name>
<dbReference type="Pfam" id="PF00076">
    <property type="entry name" value="RRM_1"/>
    <property type="match status" value="1"/>
</dbReference>
<dbReference type="GO" id="GO:0046872">
    <property type="term" value="F:metal ion binding"/>
    <property type="evidence" value="ECO:0007669"/>
    <property type="project" value="UniProtKB-KW"/>
</dbReference>
<evidence type="ECO:0000256" key="5">
    <source>
        <dbReference type="ARBA" id="ARBA00012808"/>
    </source>
</evidence>
<dbReference type="PROSITE" id="PS51471">
    <property type="entry name" value="FE2OG_OXY"/>
    <property type="match status" value="1"/>
</dbReference>
<comment type="subcellular location">
    <subcellularLocation>
        <location evidence="3">Cytoplasm</location>
    </subcellularLocation>
    <subcellularLocation>
        <location evidence="2">Nucleus</location>
    </subcellularLocation>
</comment>
<reference evidence="22" key="1">
    <citation type="submission" date="2015-12" db="EMBL/GenBank/DDBJ databases">
        <title>De novo transcriptome assembly of four potential Pierce s Disease insect vectors from Arizona vineyards.</title>
        <authorList>
            <person name="Tassone E.E."/>
        </authorList>
    </citation>
    <scope>NUCLEOTIDE SEQUENCE</scope>
</reference>